<feature type="region of interest" description="Disordered" evidence="7">
    <location>
        <begin position="1"/>
        <end position="26"/>
    </location>
</feature>
<evidence type="ECO:0000256" key="5">
    <source>
        <dbReference type="PROSITE-ProRule" id="PRU00047"/>
    </source>
</evidence>
<keyword evidence="2" id="KW-0064">Aspartyl protease</keyword>
<keyword evidence="5" id="KW-0479">Metal-binding</keyword>
<dbReference type="GO" id="GO:0004190">
    <property type="term" value="F:aspartic-type endopeptidase activity"/>
    <property type="evidence" value="ECO:0007669"/>
    <property type="project" value="UniProtKB-KW"/>
</dbReference>
<dbReference type="PROSITE" id="PS50158">
    <property type="entry name" value="ZF_CCHC"/>
    <property type="match status" value="1"/>
</dbReference>
<name>A0A6L2KIK7_TANCI</name>
<feature type="domain" description="Integrase catalytic" evidence="9">
    <location>
        <begin position="2491"/>
        <end position="2600"/>
    </location>
</feature>
<sequence>MEKIEKRQSHLKPKVKSQTRSTKVNPEKVKVKLDKAEAEKAKKIQFKGPKMSTLKVVYLSNKQQGLTMQLWKSATPGGVSASCEKLYWARTSDAIPIITRRGTLEFYSESNKKCIESIKEKKETLKQEKEGVDGKLAGLLTASKDHDNLIESPRPSPTVESTSEDGQNRNPSVFEEVASPITPKPFIKFVKPKDCQSKSKTDKKETPKKTLVKYAEQYRKPNKKPNVRGNQRNWNNLKSHQLGPDFVMKKKACFNCGDFNHLAYDCRKKVKRGTTRSKNNTYKSPTYRPVVHIPHGSLMRPMRSNMNAARPNRTSFNKHAHSYTNRPFRRKSTVRSQYKALWIPTINRNFSPINRKFSTGSRNFPIANRKFPTASRKFPTGSNKFSTADMGMKGKADSGCSRHMTGNISYLSEYEPFDGGYVSFGQGGCKITRKGTIKTGKLEFENVYFVKDLKYNLFSVSQICDNKNSVLFTDSECIVLGRDFKLLDDTNVLLKTPRKHNMYSIDLNNIVPHKDLTCLVAKASADECMIWHRRLEAVNTTCYVQNRVLVNKSYRKTPYELFNGRTPAIGFLKPFGCHVMILNTLDNLGKFEAKWDEGYFIGYSMSSKAFRVFNKRTKRVKENLHIEFLENKAIEKGAGPNWLFDIDSLTKSMNYVPVTHDDFLESSSSKSQDACNSDVPKSSGNSNPTATSTIPSADQVETLTVESPIPTASSPVPTACFTDSQEPSSETRLISKRVANQVETLSLDNILTLTNQFEDILGATTNSDESNGVEADVWSLVDCLKGVRPIRTKWVLKNKKDERGIVIRNKARLVAQGHTHKEGIDYDEVFAPVARIEAIRLFLAYVSFMGFTVYQMDVKSTFLYGTIDEEVYVIQPPGFQDPEYPAKVYKVEKAMYGLHQAPRAWYGTLSKYLLQNGFQRGTIDQTLFIKKKKGDFILVQVYVDDIIFGSSNPQLCREFKALMHEKFQMSAMSELNFFFGLQVLQKEDGIFLSQDKYVGDILKKFRSDSEQRTYEFIHIYLASASVYGEHNIDFHPMVDFIEASPLRRNLKLQDEEGISSLLDTKLFENLSLMGYNISQNQKFTFQKGFNEFSSNIATALVCLANNRTYNFSKMIFDGLVKNINNKGEGSGTPTEPHHTPSLKAQPSSPTYISSPTLPTVTTISTAPILTITPSETTPLRQYTRRARIAQSSALLLIADEPASPVRDVSKGKACPTVSGFITDQDRATIAKSSTLPYDSATKVTSPAVVEGSMQQTINALTNFCTSLQRQHSELLARFQAQEVEINKLKERVKLLEDGKGMAVEGSRDDIPIKERRLEEEEEVETERVSSDTEEVRLDEGEVAAERASEDTEEMATVLTTMDAATVLASGATKVPTGNGFIPTAGPPAAKVPTGSDVVPTASPVFATATVVTPYRRRKGKEVMVESETLKKHKVQEQIDTHVARELKEQLDREDQRRFEQIAKDEDIARIHTKKELQIMIDGLDRSNEVISKHLAEYDQAAGELPLRERIELISKLVKYQDHHSKILQYQAQRRKPRTKKQKRDFYMAIIRNNLGGVSKISEGEAVWLKRKGIRSEQEIPIEEVYVEALQVKHPIIDWKVHTEGQRSYWKITRVGGSSGSYQFFVDKLKQLDREDLNQLWALVKETLSVRPATDEKEMELWVELKRLYEPDIEDHLWTHSQHIMHAPVKKALALVMICHKLACPHHGFFELHQLDTFYNALNVNDQDSLNSTAGVVAKVSTSSSTLAISSDVAELKDMVRTLLLDKKNQSSAPVPSLAHVPVKAVEPNYVTCGGAHSYQNCPATNENVYRDNIQDALMPNLKPSILYPSRHDNERHRDQANEQIEKFYEIFKDMSFKISFTDALILMPKFASTIKALIRNKEKLRMDECLALADLGASINLMPLTVWERLSLPKLTLTCMTLELIDRSVSKPIANYNQIDKKIDVIDMACEEYSQEVISFSDVTASGNPTPYDDLIVSTTSPTLTPFGDSDFLLFEEADTFLGLEDDPNSPEFNPFYYDLKRDILLLESEYPWVSPIHCVPKKGGFTIVENEENELILTHLVTRWREKTTLTCPYRTFAYRRMPFDLYNALGTFQRFMLAIFHDMVEKTMEVFMDDFSVFGNSFENCLSRLDKMLQRCEDTNLCLNWEKSHFMVKEGIVLGHKISKNGIKVDKAKVDVIAKLPHPITVKDCIKTFQMLKKKLTKAPILIALNWDSPFELMCDASDFSIGAVLEQRHEKHFGPIHYASKTMGDAESNYTTTEKEMLAIVYAFEKFRSYLITNKSIVHTDHFALKYLFPKTMPRRDCSGGFYSSKNLISKFLTRKELKTSRPTIFVLIYLVLLTYEVTRPGLLIPLRPILGVLQENPYENVLEPKEINETFPLEMLSMVTFHGDSSAPWFADFASYHAGNFIVKGMSSQQKNKFFKDVKHYFWDDPFLFKIFADQVIRRCVHGKEALDILEACHNGPTGGHHGANLTAKKVEVKALPTNDARVVCKFLKSLFARFGTPRDIISDHGSHFCTDQFEKVMLKYEVTHRLSIAYHPQTSGQVEVPNRGLKRILKRTIGENRASWSDKLDDALWAFRIAYKTPIGCTPYKLVYGKACHLLIELEHKAYWALKQANFDLAETDTQEKDKNKAKNDKTKHGMEKIEKRQSHSKPKVKSQSPRSTKVNPRKVKVKPDKAEAEKAKKIQFKGPKMSTLKVVYLSKKQQGLTVQLWKSATPGGVSASCEKLYWARTSDSIPIITHRGTKEQVYVFQPLRFKDPDFLDKVYKVEKALYGLHQAPRAWPDIMFAVCACATYQVNLKVSHLHAVKRIFSLSIKQLWATAKAKTINGEAQIHAKVDGKKVIISEASIRRDLEFKDEGEVNCLSNDVIFEQLALMGKQKPRKTKRKVTKVPHPSDPTEHIVDEAVNEEMDDNLVKAATIATSLDVEQDKARVESSDDEGLGEEATSKEGRKIQDIDTDKKITLVNETAENQGKINDQEDAEMFDATDDLRGEDVFVSQEVPLKEPIINVAQDSVATTVTINDITLAKALEALKTSKPNIRGIVIKDHKEPNQISLDEELAFKLHAKEEEKEERLAREKTQRIEEVNIAWDDVQAKINTDYELAQRLQAEEQEELTDAEKAKLFMEFLEKRRKLFVAKRAEEKRNRPPTKD</sequence>
<dbReference type="InterPro" id="IPR043502">
    <property type="entry name" value="DNA/RNA_pol_sf"/>
</dbReference>
<dbReference type="SUPFAM" id="SSF57756">
    <property type="entry name" value="Retrovirus zinc finger-like domains"/>
    <property type="match status" value="1"/>
</dbReference>
<keyword evidence="3" id="KW-0238">DNA-binding</keyword>
<evidence type="ECO:0000256" key="7">
    <source>
        <dbReference type="SAM" id="MobiDB-lite"/>
    </source>
</evidence>
<keyword evidence="4" id="KW-0511">Multifunctional enzyme</keyword>
<dbReference type="InterPro" id="IPR050951">
    <property type="entry name" value="Retrovirus_Pol_polyprotein"/>
</dbReference>
<dbReference type="InterPro" id="IPR001878">
    <property type="entry name" value="Znf_CCHC"/>
</dbReference>
<evidence type="ECO:0000256" key="3">
    <source>
        <dbReference type="ARBA" id="ARBA00023125"/>
    </source>
</evidence>
<comment type="caution">
    <text evidence="10">The sequence shown here is derived from an EMBL/GenBank/DDBJ whole genome shotgun (WGS) entry which is preliminary data.</text>
</comment>
<dbReference type="PROSITE" id="PS50994">
    <property type="entry name" value="INTEGRASE"/>
    <property type="match status" value="1"/>
</dbReference>
<dbReference type="CDD" id="cd09274">
    <property type="entry name" value="RNase_HI_RT_Ty3"/>
    <property type="match status" value="1"/>
</dbReference>
<dbReference type="Gene3D" id="3.30.420.10">
    <property type="entry name" value="Ribonuclease H-like superfamily/Ribonuclease H"/>
    <property type="match status" value="1"/>
</dbReference>
<feature type="compositionally biased region" description="Basic and acidic residues" evidence="7">
    <location>
        <begin position="192"/>
        <end position="208"/>
    </location>
</feature>
<evidence type="ECO:0000256" key="2">
    <source>
        <dbReference type="ARBA" id="ARBA00022750"/>
    </source>
</evidence>
<dbReference type="Pfam" id="PF00665">
    <property type="entry name" value="rve"/>
    <property type="match status" value="1"/>
</dbReference>
<dbReference type="SUPFAM" id="SSF56672">
    <property type="entry name" value="DNA/RNA polymerases"/>
    <property type="match status" value="2"/>
</dbReference>
<feature type="domain" description="CCHC-type" evidence="8">
    <location>
        <begin position="253"/>
        <end position="268"/>
    </location>
</feature>
<dbReference type="Pfam" id="PF25597">
    <property type="entry name" value="SH3_retrovirus"/>
    <property type="match status" value="1"/>
</dbReference>
<dbReference type="InterPro" id="IPR041577">
    <property type="entry name" value="RT_RNaseH_2"/>
</dbReference>
<feature type="region of interest" description="Disordered" evidence="7">
    <location>
        <begin position="2626"/>
        <end position="2680"/>
    </location>
</feature>
<dbReference type="SMART" id="SM00343">
    <property type="entry name" value="ZnF_C2HC"/>
    <property type="match status" value="1"/>
</dbReference>
<dbReference type="InterPro" id="IPR000477">
    <property type="entry name" value="RT_dom"/>
</dbReference>
<keyword evidence="5" id="KW-0862">Zinc</keyword>
<feature type="region of interest" description="Disordered" evidence="7">
    <location>
        <begin position="2931"/>
        <end position="2953"/>
    </location>
</feature>
<protein>
    <submittedName>
        <fullName evidence="10">Retrovirus-related Pol polyprotein from transposon TNT 1-94</fullName>
    </submittedName>
</protein>
<dbReference type="InterPro" id="IPR057670">
    <property type="entry name" value="SH3_retrovirus"/>
</dbReference>
<dbReference type="InterPro" id="IPR054722">
    <property type="entry name" value="PolX-like_BBD"/>
</dbReference>
<keyword evidence="1" id="KW-0645">Protease</keyword>
<dbReference type="InterPro" id="IPR036875">
    <property type="entry name" value="Znf_CCHC_sf"/>
</dbReference>
<dbReference type="GO" id="GO:0003677">
    <property type="term" value="F:DNA binding"/>
    <property type="evidence" value="ECO:0007669"/>
    <property type="project" value="UniProtKB-KW"/>
</dbReference>
<reference evidence="10" key="1">
    <citation type="journal article" date="2019" name="Sci. Rep.">
        <title>Draft genome of Tanacetum cinerariifolium, the natural source of mosquito coil.</title>
        <authorList>
            <person name="Yamashiro T."/>
            <person name="Shiraishi A."/>
            <person name="Satake H."/>
            <person name="Nakayama K."/>
        </authorList>
    </citation>
    <scope>NUCLEOTIDE SEQUENCE</scope>
</reference>
<dbReference type="Pfam" id="PF00078">
    <property type="entry name" value="RVT_1"/>
    <property type="match status" value="1"/>
</dbReference>
<dbReference type="PANTHER" id="PTHR37984">
    <property type="entry name" value="PROTEIN CBG26694"/>
    <property type="match status" value="1"/>
</dbReference>
<gene>
    <name evidence="10" type="ORF">Tci_020727</name>
</gene>
<dbReference type="PANTHER" id="PTHR37984:SF5">
    <property type="entry name" value="PROTEIN NYNRIN-LIKE"/>
    <property type="match status" value="1"/>
</dbReference>
<dbReference type="InterPro" id="IPR036397">
    <property type="entry name" value="RNaseH_sf"/>
</dbReference>
<feature type="region of interest" description="Disordered" evidence="7">
    <location>
        <begin position="667"/>
        <end position="730"/>
    </location>
</feature>
<dbReference type="Gene3D" id="3.30.70.270">
    <property type="match status" value="1"/>
</dbReference>
<accession>A0A6L2KIK7</accession>
<keyword evidence="6" id="KW-0175">Coiled coil</keyword>
<evidence type="ECO:0000313" key="10">
    <source>
        <dbReference type="EMBL" id="GEU48749.1"/>
    </source>
</evidence>
<dbReference type="InterPro" id="IPR043128">
    <property type="entry name" value="Rev_trsase/Diguanyl_cyclase"/>
</dbReference>
<dbReference type="Pfam" id="PF07727">
    <property type="entry name" value="RVT_2"/>
    <property type="match status" value="1"/>
</dbReference>
<dbReference type="Gene3D" id="3.10.20.370">
    <property type="match status" value="1"/>
</dbReference>
<dbReference type="Pfam" id="PF17919">
    <property type="entry name" value="RT_RNaseH_2"/>
    <property type="match status" value="1"/>
</dbReference>
<keyword evidence="5" id="KW-0863">Zinc-finger</keyword>
<dbReference type="InterPro" id="IPR012337">
    <property type="entry name" value="RNaseH-like_sf"/>
</dbReference>
<proteinExistence type="predicted"/>
<dbReference type="InterPro" id="IPR013103">
    <property type="entry name" value="RVT_2"/>
</dbReference>
<evidence type="ECO:0000256" key="1">
    <source>
        <dbReference type="ARBA" id="ARBA00022670"/>
    </source>
</evidence>
<evidence type="ECO:0000259" key="8">
    <source>
        <dbReference type="PROSITE" id="PS50158"/>
    </source>
</evidence>
<feature type="region of interest" description="Disordered" evidence="7">
    <location>
        <begin position="272"/>
        <end position="292"/>
    </location>
</feature>
<feature type="compositionally biased region" description="Basic and acidic residues" evidence="7">
    <location>
        <begin position="2627"/>
        <end position="2651"/>
    </location>
</feature>
<feature type="compositionally biased region" description="Polar residues" evidence="7">
    <location>
        <begin position="1142"/>
        <end position="1158"/>
    </location>
</feature>
<dbReference type="Pfam" id="PF22936">
    <property type="entry name" value="Pol_BBD"/>
    <property type="match status" value="1"/>
</dbReference>
<feature type="region of interest" description="Disordered" evidence="7">
    <location>
        <begin position="1127"/>
        <end position="1158"/>
    </location>
</feature>
<feature type="region of interest" description="Disordered" evidence="7">
    <location>
        <begin position="143"/>
        <end position="171"/>
    </location>
</feature>
<feature type="compositionally biased region" description="Polar residues" evidence="7">
    <location>
        <begin position="158"/>
        <end position="171"/>
    </location>
</feature>
<organism evidence="10">
    <name type="scientific">Tanacetum cinerariifolium</name>
    <name type="common">Dalmatian daisy</name>
    <name type="synonym">Chrysanthemum cinerariifolium</name>
    <dbReference type="NCBI Taxonomy" id="118510"/>
    <lineage>
        <taxon>Eukaryota</taxon>
        <taxon>Viridiplantae</taxon>
        <taxon>Streptophyta</taxon>
        <taxon>Embryophyta</taxon>
        <taxon>Tracheophyta</taxon>
        <taxon>Spermatophyta</taxon>
        <taxon>Magnoliopsida</taxon>
        <taxon>eudicotyledons</taxon>
        <taxon>Gunneridae</taxon>
        <taxon>Pentapetalae</taxon>
        <taxon>asterids</taxon>
        <taxon>campanulids</taxon>
        <taxon>Asterales</taxon>
        <taxon>Asteraceae</taxon>
        <taxon>Asteroideae</taxon>
        <taxon>Anthemideae</taxon>
        <taxon>Anthemidinae</taxon>
        <taxon>Tanacetum</taxon>
    </lineage>
</organism>
<evidence type="ECO:0000256" key="4">
    <source>
        <dbReference type="ARBA" id="ARBA00023268"/>
    </source>
</evidence>
<dbReference type="EMBL" id="BKCJ010002466">
    <property type="protein sequence ID" value="GEU48749.1"/>
    <property type="molecule type" value="Genomic_DNA"/>
</dbReference>
<dbReference type="GO" id="GO:0006508">
    <property type="term" value="P:proteolysis"/>
    <property type="evidence" value="ECO:0007669"/>
    <property type="project" value="UniProtKB-KW"/>
</dbReference>
<feature type="compositionally biased region" description="Polar residues" evidence="7">
    <location>
        <begin position="2659"/>
        <end position="2668"/>
    </location>
</feature>
<dbReference type="GO" id="GO:0015074">
    <property type="term" value="P:DNA integration"/>
    <property type="evidence" value="ECO:0007669"/>
    <property type="project" value="InterPro"/>
</dbReference>
<evidence type="ECO:0000259" key="9">
    <source>
        <dbReference type="PROSITE" id="PS50994"/>
    </source>
</evidence>
<dbReference type="SUPFAM" id="SSF53098">
    <property type="entry name" value="Ribonuclease H-like"/>
    <property type="match status" value="1"/>
</dbReference>
<keyword evidence="2" id="KW-0378">Hydrolase</keyword>
<dbReference type="InterPro" id="IPR001584">
    <property type="entry name" value="Integrase_cat-core"/>
</dbReference>
<feature type="region of interest" description="Disordered" evidence="7">
    <location>
        <begin position="192"/>
        <end position="236"/>
    </location>
</feature>
<evidence type="ECO:0000256" key="6">
    <source>
        <dbReference type="SAM" id="Coils"/>
    </source>
</evidence>
<feature type="coiled-coil region" evidence="6">
    <location>
        <begin position="1271"/>
        <end position="1298"/>
    </location>
</feature>
<dbReference type="FunFam" id="3.10.20.370:FF:000001">
    <property type="entry name" value="Retrovirus-related Pol polyprotein from transposon 17.6-like protein"/>
    <property type="match status" value="1"/>
</dbReference>
<dbReference type="GO" id="GO:0008270">
    <property type="term" value="F:zinc ion binding"/>
    <property type="evidence" value="ECO:0007669"/>
    <property type="project" value="UniProtKB-KW"/>
</dbReference>
<dbReference type="CDD" id="cd01647">
    <property type="entry name" value="RT_LTR"/>
    <property type="match status" value="1"/>
</dbReference>